<feature type="region of interest" description="Disordered" evidence="1">
    <location>
        <begin position="58"/>
        <end position="90"/>
    </location>
</feature>
<dbReference type="InterPro" id="IPR016024">
    <property type="entry name" value="ARM-type_fold"/>
</dbReference>
<dbReference type="Gene3D" id="1.25.10.10">
    <property type="entry name" value="Leucine-rich Repeat Variant"/>
    <property type="match status" value="1"/>
</dbReference>
<sequence length="228" mass="25389">MGICIEGAQPSRRSGENWLSGYMSMNKMLQTVKRRLSNSSEGDLAAVSQLQLASATSMGVGSSQGTARDDGIENVARSDVSLPKRERRRSSLVRNQKVAALKDLPHLKDTNMQKREALFQQKLELCSVLFNFEDAASDKKGKDLKRQTLLELVDYVNNAGGQKIFTEALMPDIMGMVVRRFSPILHAPLLIHQMFDSRPIFAARCRHKPKTSTPKKTNQCSNPPGPIY</sequence>
<dbReference type="GO" id="GO:0019888">
    <property type="term" value="F:protein phosphatase regulator activity"/>
    <property type="evidence" value="ECO:0007669"/>
    <property type="project" value="InterPro"/>
</dbReference>
<dbReference type="AlphaFoldDB" id="A0A397DNG3"/>
<dbReference type="InterPro" id="IPR002554">
    <property type="entry name" value="PP2A_B56"/>
</dbReference>
<dbReference type="SUPFAM" id="SSF48371">
    <property type="entry name" value="ARM repeat"/>
    <property type="match status" value="1"/>
</dbReference>
<evidence type="ECO:0000313" key="2">
    <source>
        <dbReference type="EMBL" id="RHY65222.1"/>
    </source>
</evidence>
<dbReference type="EMBL" id="QUTD01004930">
    <property type="protein sequence ID" value="RHY65222.1"/>
    <property type="molecule type" value="Genomic_DNA"/>
</dbReference>
<proteinExistence type="predicted"/>
<reference evidence="2 3" key="1">
    <citation type="submission" date="2018-08" db="EMBL/GenBank/DDBJ databases">
        <title>Aphanomyces genome sequencing and annotation.</title>
        <authorList>
            <person name="Minardi D."/>
            <person name="Oidtmann B."/>
            <person name="Van Der Giezen M."/>
            <person name="Studholme D.J."/>
        </authorList>
    </citation>
    <scope>NUCLEOTIDE SEQUENCE [LARGE SCALE GENOMIC DNA]</scope>
    <source>
        <strain evidence="2 3">D2</strain>
    </source>
</reference>
<feature type="non-terminal residue" evidence="2">
    <location>
        <position position="228"/>
    </location>
</feature>
<feature type="region of interest" description="Disordered" evidence="1">
    <location>
        <begin position="207"/>
        <end position="228"/>
    </location>
</feature>
<dbReference type="VEuPathDB" id="FungiDB:H257_02385"/>
<evidence type="ECO:0000256" key="1">
    <source>
        <dbReference type="SAM" id="MobiDB-lite"/>
    </source>
</evidence>
<name>A0A397DNG3_APHAT</name>
<protein>
    <submittedName>
        <fullName evidence="2">Uncharacterized protein</fullName>
    </submittedName>
</protein>
<dbReference type="PANTHER" id="PTHR10257">
    <property type="entry name" value="SERINE/THREONINE PROTEIN PHOSPHATASE 2A PP2A REGULATORY SUBUNIT B"/>
    <property type="match status" value="1"/>
</dbReference>
<gene>
    <name evidence="2" type="ORF">DYB30_011880</name>
</gene>
<comment type="caution">
    <text evidence="2">The sequence shown here is derived from an EMBL/GenBank/DDBJ whole genome shotgun (WGS) entry which is preliminary data.</text>
</comment>
<dbReference type="Pfam" id="PF01603">
    <property type="entry name" value="B56"/>
    <property type="match status" value="1"/>
</dbReference>
<feature type="compositionally biased region" description="Polar residues" evidence="1">
    <location>
        <begin position="211"/>
        <end position="222"/>
    </location>
</feature>
<dbReference type="GO" id="GO:0007165">
    <property type="term" value="P:signal transduction"/>
    <property type="evidence" value="ECO:0007669"/>
    <property type="project" value="InterPro"/>
</dbReference>
<dbReference type="PANTHER" id="PTHR10257:SF3">
    <property type="entry name" value="SERINE_THREONINE-PROTEIN PHOSPHATASE 2A 56 KDA REGULATORY SUBUNIT GAMMA ISOFORM"/>
    <property type="match status" value="1"/>
</dbReference>
<organism evidence="2 3">
    <name type="scientific">Aphanomyces astaci</name>
    <name type="common">Crayfish plague agent</name>
    <dbReference type="NCBI Taxonomy" id="112090"/>
    <lineage>
        <taxon>Eukaryota</taxon>
        <taxon>Sar</taxon>
        <taxon>Stramenopiles</taxon>
        <taxon>Oomycota</taxon>
        <taxon>Saprolegniomycetes</taxon>
        <taxon>Saprolegniales</taxon>
        <taxon>Verrucalvaceae</taxon>
        <taxon>Aphanomyces</taxon>
    </lineage>
</organism>
<dbReference type="InterPro" id="IPR011989">
    <property type="entry name" value="ARM-like"/>
</dbReference>
<accession>A0A397DNG3</accession>
<evidence type="ECO:0000313" key="3">
    <source>
        <dbReference type="Proteomes" id="UP000266643"/>
    </source>
</evidence>
<dbReference type="Proteomes" id="UP000266643">
    <property type="component" value="Unassembled WGS sequence"/>
</dbReference>
<dbReference type="GO" id="GO:0000159">
    <property type="term" value="C:protein phosphatase type 2A complex"/>
    <property type="evidence" value="ECO:0007669"/>
    <property type="project" value="InterPro"/>
</dbReference>